<dbReference type="InterPro" id="IPR037923">
    <property type="entry name" value="HTH-like"/>
</dbReference>
<dbReference type="SMART" id="SM00342">
    <property type="entry name" value="HTH_ARAC"/>
    <property type="match status" value="1"/>
</dbReference>
<dbReference type="InterPro" id="IPR018060">
    <property type="entry name" value="HTH_AraC"/>
</dbReference>
<organism evidence="5 6">
    <name type="scientific">Paenibacillus oryzisoli</name>
    <dbReference type="NCBI Taxonomy" id="1850517"/>
    <lineage>
        <taxon>Bacteria</taxon>
        <taxon>Bacillati</taxon>
        <taxon>Bacillota</taxon>
        <taxon>Bacilli</taxon>
        <taxon>Bacillales</taxon>
        <taxon>Paenibacillaceae</taxon>
        <taxon>Paenibacillus</taxon>
    </lineage>
</organism>
<dbReference type="GO" id="GO:0003700">
    <property type="term" value="F:DNA-binding transcription factor activity"/>
    <property type="evidence" value="ECO:0007669"/>
    <property type="project" value="InterPro"/>
</dbReference>
<keyword evidence="2" id="KW-0238">DNA-binding</keyword>
<dbReference type="SUPFAM" id="SSF46689">
    <property type="entry name" value="Homeodomain-like"/>
    <property type="match status" value="2"/>
</dbReference>
<dbReference type="PANTHER" id="PTHR43280">
    <property type="entry name" value="ARAC-FAMILY TRANSCRIPTIONAL REGULATOR"/>
    <property type="match status" value="1"/>
</dbReference>
<dbReference type="SUPFAM" id="SSF51215">
    <property type="entry name" value="Regulatory protein AraC"/>
    <property type="match status" value="1"/>
</dbReference>
<dbReference type="InterPro" id="IPR009057">
    <property type="entry name" value="Homeodomain-like_sf"/>
</dbReference>
<dbReference type="OrthoDB" id="9774814at2"/>
<proteinExistence type="predicted"/>
<evidence type="ECO:0000313" key="5">
    <source>
        <dbReference type="EMBL" id="OAS22076.1"/>
    </source>
</evidence>
<sequence>MVYKKVKNAYTENVRLEHNFGADWHMDYYHFHNVYEIYLAVTAGAEFWVGDQQYLLAPNDLLLLSTSDMHRSIIHDREHFERYILYFNPFYMSVMNTANTNLLACFARRTAANHHRIRLSSSDAATLVGLFHELKLLLEQTCFAADVKVKLQLAHILIQLEAMTREEHPGPANSGLPTAASSLITPIMAYIDAHYAEAITTDMITEQFYINRHRLNELFREVTGLSVHQYVVQLRIIKAKELLEKGDISTTQACYACGFNDYTHFIRTFRTLVGMPPGKYAKQAAESKFLHGIKQEQ</sequence>
<dbReference type="GO" id="GO:0043565">
    <property type="term" value="F:sequence-specific DNA binding"/>
    <property type="evidence" value="ECO:0007669"/>
    <property type="project" value="InterPro"/>
</dbReference>
<dbReference type="Proteomes" id="UP000078454">
    <property type="component" value="Unassembled WGS sequence"/>
</dbReference>
<dbReference type="Pfam" id="PF12833">
    <property type="entry name" value="HTH_18"/>
    <property type="match status" value="1"/>
</dbReference>
<feature type="domain" description="HTH araC/xylS-type" evidence="4">
    <location>
        <begin position="185"/>
        <end position="283"/>
    </location>
</feature>
<comment type="caution">
    <text evidence="5">The sequence shown here is derived from an EMBL/GenBank/DDBJ whole genome shotgun (WGS) entry which is preliminary data.</text>
</comment>
<gene>
    <name evidence="5" type="ORF">A8708_33425</name>
</gene>
<dbReference type="InterPro" id="IPR003313">
    <property type="entry name" value="AraC-bd"/>
</dbReference>
<dbReference type="PROSITE" id="PS01124">
    <property type="entry name" value="HTH_ARAC_FAMILY_2"/>
    <property type="match status" value="1"/>
</dbReference>
<keyword evidence="1" id="KW-0805">Transcription regulation</keyword>
<keyword evidence="6" id="KW-1185">Reference proteome</keyword>
<accession>A0A198AM33</accession>
<dbReference type="Gene3D" id="1.10.10.60">
    <property type="entry name" value="Homeodomain-like"/>
    <property type="match status" value="2"/>
</dbReference>
<reference evidence="5 6" key="1">
    <citation type="submission" date="2016-05" db="EMBL/GenBank/DDBJ databases">
        <title>Paenibacillus sp. 1ZS3-15 nov., isolated from the rhizosphere soil.</title>
        <authorList>
            <person name="Zhang X.X."/>
            <person name="Zhang J."/>
        </authorList>
    </citation>
    <scope>NUCLEOTIDE SEQUENCE [LARGE SCALE GENOMIC DNA]</scope>
    <source>
        <strain evidence="5 6">1ZS3-15</strain>
    </source>
</reference>
<name>A0A198AM33_9BACL</name>
<dbReference type="AlphaFoldDB" id="A0A198AM33"/>
<dbReference type="STRING" id="1850517.A8708_33425"/>
<evidence type="ECO:0000256" key="1">
    <source>
        <dbReference type="ARBA" id="ARBA00023015"/>
    </source>
</evidence>
<dbReference type="PANTHER" id="PTHR43280:SF2">
    <property type="entry name" value="HTH-TYPE TRANSCRIPTIONAL REGULATOR EXSA"/>
    <property type="match status" value="1"/>
</dbReference>
<evidence type="ECO:0000256" key="3">
    <source>
        <dbReference type="ARBA" id="ARBA00023163"/>
    </source>
</evidence>
<evidence type="ECO:0000256" key="2">
    <source>
        <dbReference type="ARBA" id="ARBA00023125"/>
    </source>
</evidence>
<keyword evidence="3" id="KW-0804">Transcription</keyword>
<evidence type="ECO:0000259" key="4">
    <source>
        <dbReference type="PROSITE" id="PS01124"/>
    </source>
</evidence>
<dbReference type="Pfam" id="PF02311">
    <property type="entry name" value="AraC_binding"/>
    <property type="match status" value="1"/>
</dbReference>
<evidence type="ECO:0000313" key="6">
    <source>
        <dbReference type="Proteomes" id="UP000078454"/>
    </source>
</evidence>
<dbReference type="EMBL" id="LYPB01000046">
    <property type="protein sequence ID" value="OAS22076.1"/>
    <property type="molecule type" value="Genomic_DNA"/>
</dbReference>
<protein>
    <recommendedName>
        <fullName evidence="4">HTH araC/xylS-type domain-containing protein</fullName>
    </recommendedName>
</protein>
<dbReference type="RefSeq" id="WP_068662216.1">
    <property type="nucleotide sequence ID" value="NZ_LYPB01000046.1"/>
</dbReference>